<dbReference type="PRINTS" id="PR01590">
    <property type="entry name" value="HTHFIS"/>
</dbReference>
<dbReference type="PANTHER" id="PTHR32071">
    <property type="entry name" value="TRANSCRIPTIONAL REGULATORY PROTEIN"/>
    <property type="match status" value="1"/>
</dbReference>
<dbReference type="Pfam" id="PF25601">
    <property type="entry name" value="AAA_lid_14"/>
    <property type="match status" value="1"/>
</dbReference>
<keyword evidence="4" id="KW-0238">DNA-binding</keyword>
<evidence type="ECO:0000259" key="8">
    <source>
        <dbReference type="PROSITE" id="PS50110"/>
    </source>
</evidence>
<dbReference type="KEGG" id="nneo:PQG83_18875"/>
<dbReference type="Gene3D" id="3.40.50.2300">
    <property type="match status" value="1"/>
</dbReference>
<evidence type="ECO:0000256" key="4">
    <source>
        <dbReference type="ARBA" id="ARBA00023125"/>
    </source>
</evidence>
<protein>
    <submittedName>
        <fullName evidence="9">Sigma-54 dependent transcriptional regulator</fullName>
    </submittedName>
</protein>
<dbReference type="PROSITE" id="PS00688">
    <property type="entry name" value="SIGMA54_INTERACT_3"/>
    <property type="match status" value="1"/>
</dbReference>
<feature type="domain" description="Sigma-54 factor interaction" evidence="7">
    <location>
        <begin position="141"/>
        <end position="370"/>
    </location>
</feature>
<dbReference type="InterPro" id="IPR001789">
    <property type="entry name" value="Sig_transdc_resp-reg_receiver"/>
</dbReference>
<dbReference type="PROSITE" id="PS50110">
    <property type="entry name" value="RESPONSE_REGULATORY"/>
    <property type="match status" value="1"/>
</dbReference>
<evidence type="ECO:0000313" key="9">
    <source>
        <dbReference type="EMBL" id="WNM61783.1"/>
    </source>
</evidence>
<keyword evidence="5" id="KW-0804">Transcription</keyword>
<dbReference type="AlphaFoldDB" id="A0AA96JVS6"/>
<dbReference type="InterPro" id="IPR025662">
    <property type="entry name" value="Sigma_54_int_dom_ATP-bd_1"/>
</dbReference>
<gene>
    <name evidence="9" type="ORF">PQG83_18875</name>
</gene>
<evidence type="ECO:0000256" key="1">
    <source>
        <dbReference type="ARBA" id="ARBA00022741"/>
    </source>
</evidence>
<dbReference type="PROSITE" id="PS50045">
    <property type="entry name" value="SIGMA54_INTERACT_4"/>
    <property type="match status" value="1"/>
</dbReference>
<keyword evidence="1" id="KW-0547">Nucleotide-binding</keyword>
<sequence length="462" mass="51559">MAKKILVADDDPDILLALTDRLEQQCYEVLTANDGLQALNLIEQDTPALVLLDLKLPGLSGIEILTHLHHKHNVPPIIMLTAFGTMEQAVEAMKLGAENFILKPFAHEYLLAVIEKTLEQETIKREAEFWHAQVDARYDTIIADSPAMKSIMKMAQQIAPTNATVLLLGETGTGKELVGRAIHRLSPRHAHPFMVINCAALPESLLENELFGHEKGAFTGANERREGKIEAAEGGTVFLDEIGDMALAIQGRFLRLLQNKELYRLGGTRPIRVDVRFMAATNKDLGRGVKAGTFREDLFFRLNSFPITLPPLRDHMRDLPALASFILKREEKENKTGSKPLSQDSLDLLMNYHWPGNIRELENVLARATILCDQEEIGPEFICLGSETIAKETSETIAAFGQTTYHEALEVYSKTLILSALRQTGWNQTKAAALLNLNRTHFTKLLKQKRIPAKLPPLEKIG</sequence>
<dbReference type="InterPro" id="IPR011006">
    <property type="entry name" value="CheY-like_superfamily"/>
</dbReference>
<reference evidence="9 10" key="1">
    <citation type="submission" date="2023-01" db="EMBL/GenBank/DDBJ databases">
        <title>Cultivation and genomic characterization of new, ubiquitous marine nitrite-oxidizing bacteria from the Nitrospirales.</title>
        <authorList>
            <person name="Mueller A.J."/>
            <person name="Daebeler A."/>
            <person name="Herbold C.W."/>
            <person name="Kirkegaard R.H."/>
            <person name="Daims H."/>
        </authorList>
    </citation>
    <scope>NUCLEOTIDE SEQUENCE [LARGE SCALE GENOMIC DNA]</scope>
    <source>
        <strain evidence="9 10">DK</strain>
    </source>
</reference>
<dbReference type="SUPFAM" id="SSF52172">
    <property type="entry name" value="CheY-like"/>
    <property type="match status" value="1"/>
</dbReference>
<dbReference type="PROSITE" id="PS00675">
    <property type="entry name" value="SIGMA54_INTERACT_1"/>
    <property type="match status" value="1"/>
</dbReference>
<dbReference type="FunFam" id="3.40.50.300:FF:000006">
    <property type="entry name" value="DNA-binding transcriptional regulator NtrC"/>
    <property type="match status" value="1"/>
</dbReference>
<keyword evidence="2" id="KW-0067">ATP-binding</keyword>
<dbReference type="Pfam" id="PF00072">
    <property type="entry name" value="Response_reg"/>
    <property type="match status" value="1"/>
</dbReference>
<dbReference type="InterPro" id="IPR002078">
    <property type="entry name" value="Sigma_54_int"/>
</dbReference>
<keyword evidence="6" id="KW-0597">Phosphoprotein</keyword>
<dbReference type="InterPro" id="IPR025944">
    <property type="entry name" value="Sigma_54_int_dom_CS"/>
</dbReference>
<dbReference type="SUPFAM" id="SSF52540">
    <property type="entry name" value="P-loop containing nucleoside triphosphate hydrolases"/>
    <property type="match status" value="1"/>
</dbReference>
<dbReference type="InterPro" id="IPR058031">
    <property type="entry name" value="AAA_lid_NorR"/>
</dbReference>
<dbReference type="GO" id="GO:0043565">
    <property type="term" value="F:sequence-specific DNA binding"/>
    <property type="evidence" value="ECO:0007669"/>
    <property type="project" value="InterPro"/>
</dbReference>
<keyword evidence="10" id="KW-1185">Reference proteome</keyword>
<evidence type="ECO:0000256" key="3">
    <source>
        <dbReference type="ARBA" id="ARBA00023015"/>
    </source>
</evidence>
<evidence type="ECO:0000313" key="10">
    <source>
        <dbReference type="Proteomes" id="UP001302494"/>
    </source>
</evidence>
<dbReference type="Proteomes" id="UP001302494">
    <property type="component" value="Chromosome"/>
</dbReference>
<accession>A0AA96JVS6</accession>
<dbReference type="SUPFAM" id="SSF46689">
    <property type="entry name" value="Homeodomain-like"/>
    <property type="match status" value="1"/>
</dbReference>
<dbReference type="RefSeq" id="WP_312744345.1">
    <property type="nucleotide sequence ID" value="NZ_CP116968.1"/>
</dbReference>
<dbReference type="CDD" id="cd00009">
    <property type="entry name" value="AAA"/>
    <property type="match status" value="1"/>
</dbReference>
<proteinExistence type="predicted"/>
<evidence type="ECO:0000256" key="2">
    <source>
        <dbReference type="ARBA" id="ARBA00022840"/>
    </source>
</evidence>
<dbReference type="Pfam" id="PF02954">
    <property type="entry name" value="HTH_8"/>
    <property type="match status" value="1"/>
</dbReference>
<dbReference type="Pfam" id="PF00158">
    <property type="entry name" value="Sigma54_activat"/>
    <property type="match status" value="1"/>
</dbReference>
<feature type="modified residue" description="4-aspartylphosphate" evidence="6">
    <location>
        <position position="53"/>
    </location>
</feature>
<dbReference type="Gene3D" id="1.10.10.60">
    <property type="entry name" value="Homeodomain-like"/>
    <property type="match status" value="1"/>
</dbReference>
<dbReference type="GO" id="GO:0006355">
    <property type="term" value="P:regulation of DNA-templated transcription"/>
    <property type="evidence" value="ECO:0007669"/>
    <property type="project" value="InterPro"/>
</dbReference>
<dbReference type="GO" id="GO:0000160">
    <property type="term" value="P:phosphorelay signal transduction system"/>
    <property type="evidence" value="ECO:0007669"/>
    <property type="project" value="InterPro"/>
</dbReference>
<dbReference type="SMART" id="SM00448">
    <property type="entry name" value="REC"/>
    <property type="match status" value="1"/>
</dbReference>
<dbReference type="EMBL" id="CP116968">
    <property type="protein sequence ID" value="WNM61783.1"/>
    <property type="molecule type" value="Genomic_DNA"/>
</dbReference>
<dbReference type="Gene3D" id="1.10.8.60">
    <property type="match status" value="1"/>
</dbReference>
<dbReference type="Gene3D" id="3.40.50.300">
    <property type="entry name" value="P-loop containing nucleotide triphosphate hydrolases"/>
    <property type="match status" value="1"/>
</dbReference>
<keyword evidence="3" id="KW-0805">Transcription regulation</keyword>
<evidence type="ECO:0000256" key="6">
    <source>
        <dbReference type="PROSITE-ProRule" id="PRU00169"/>
    </source>
</evidence>
<dbReference type="PROSITE" id="PS00676">
    <property type="entry name" value="SIGMA54_INTERACT_2"/>
    <property type="match status" value="1"/>
</dbReference>
<dbReference type="InterPro" id="IPR025943">
    <property type="entry name" value="Sigma_54_int_dom_ATP-bd_2"/>
</dbReference>
<dbReference type="InterPro" id="IPR027417">
    <property type="entry name" value="P-loop_NTPase"/>
</dbReference>
<dbReference type="GO" id="GO:0005524">
    <property type="term" value="F:ATP binding"/>
    <property type="evidence" value="ECO:0007669"/>
    <property type="project" value="UniProtKB-KW"/>
</dbReference>
<evidence type="ECO:0000256" key="5">
    <source>
        <dbReference type="ARBA" id="ARBA00023163"/>
    </source>
</evidence>
<organism evidence="9 10">
    <name type="scientific">Candidatus Nitrospira neomarina</name>
    <dbReference type="NCBI Taxonomy" id="3020899"/>
    <lineage>
        <taxon>Bacteria</taxon>
        <taxon>Pseudomonadati</taxon>
        <taxon>Nitrospirota</taxon>
        <taxon>Nitrospiria</taxon>
        <taxon>Nitrospirales</taxon>
        <taxon>Nitrospiraceae</taxon>
        <taxon>Nitrospira</taxon>
    </lineage>
</organism>
<evidence type="ECO:0000259" key="7">
    <source>
        <dbReference type="PROSITE" id="PS50045"/>
    </source>
</evidence>
<dbReference type="InterPro" id="IPR002197">
    <property type="entry name" value="HTH_Fis"/>
</dbReference>
<dbReference type="InterPro" id="IPR003593">
    <property type="entry name" value="AAA+_ATPase"/>
</dbReference>
<dbReference type="InterPro" id="IPR009057">
    <property type="entry name" value="Homeodomain-like_sf"/>
</dbReference>
<name>A0AA96JVS6_9BACT</name>
<dbReference type="SMART" id="SM00382">
    <property type="entry name" value="AAA"/>
    <property type="match status" value="1"/>
</dbReference>
<feature type="domain" description="Response regulatory" evidence="8">
    <location>
        <begin position="4"/>
        <end position="118"/>
    </location>
</feature>